<protein>
    <submittedName>
        <fullName evidence="1">Uncharacterized protein</fullName>
    </submittedName>
</protein>
<sequence>MVAQLQPCLSAWQHVGVPALQQAPLPPPPTHQAPLYMAGQQQPQPAGSLQILAGAGRAHTMPTEVGFHAMHSVCLSAKDSHRPTLPYLPHRRNQGCPNGEWRRRLCVSSRTILSAMSLLGHGFIAAQLHARC</sequence>
<evidence type="ECO:0000313" key="1">
    <source>
        <dbReference type="EMBL" id="CAE0793848.1"/>
    </source>
</evidence>
<gene>
    <name evidence="1" type="ORF">EGYM00163_LOCUS4965</name>
</gene>
<dbReference type="EMBL" id="HBJA01015604">
    <property type="protein sequence ID" value="CAE0793848.1"/>
    <property type="molecule type" value="Transcribed_RNA"/>
</dbReference>
<name>A0A7S4CDI7_9EUGL</name>
<proteinExistence type="predicted"/>
<dbReference type="AlphaFoldDB" id="A0A7S4CDI7"/>
<reference evidence="1" key="1">
    <citation type="submission" date="2021-01" db="EMBL/GenBank/DDBJ databases">
        <authorList>
            <person name="Corre E."/>
            <person name="Pelletier E."/>
            <person name="Niang G."/>
            <person name="Scheremetjew M."/>
            <person name="Finn R."/>
            <person name="Kale V."/>
            <person name="Holt S."/>
            <person name="Cochrane G."/>
            <person name="Meng A."/>
            <person name="Brown T."/>
            <person name="Cohen L."/>
        </authorList>
    </citation>
    <scope>NUCLEOTIDE SEQUENCE</scope>
    <source>
        <strain evidence="1">CCMP1594</strain>
    </source>
</reference>
<organism evidence="1">
    <name type="scientific">Eutreptiella gymnastica</name>
    <dbReference type="NCBI Taxonomy" id="73025"/>
    <lineage>
        <taxon>Eukaryota</taxon>
        <taxon>Discoba</taxon>
        <taxon>Euglenozoa</taxon>
        <taxon>Euglenida</taxon>
        <taxon>Spirocuta</taxon>
        <taxon>Euglenophyceae</taxon>
        <taxon>Eutreptiales</taxon>
        <taxon>Eutreptiaceae</taxon>
        <taxon>Eutreptiella</taxon>
    </lineage>
</organism>
<accession>A0A7S4CDI7</accession>